<comment type="caution">
    <text evidence="2">The sequence shown here is derived from an EMBL/GenBank/DDBJ whole genome shotgun (WGS) entry which is preliminary data.</text>
</comment>
<reference evidence="2 3" key="1">
    <citation type="submission" date="2019-12" db="EMBL/GenBank/DDBJ databases">
        <title>Genomic-based taxomic classification of the family Erythrobacteraceae.</title>
        <authorList>
            <person name="Xu L."/>
        </authorList>
    </citation>
    <scope>NUCLEOTIDE SEQUENCE [LARGE SCALE GENOMIC DNA]</scope>
    <source>
        <strain evidence="2 3">JCM 17802</strain>
    </source>
</reference>
<evidence type="ECO:0000313" key="3">
    <source>
        <dbReference type="Proteomes" id="UP000468943"/>
    </source>
</evidence>
<sequence>MTNLFQNSLAAFAALLIASATMMPVVTVPPAQASEAQVSGAQVSEIVTLSVAA</sequence>
<dbReference type="AlphaFoldDB" id="A0A6I4SKV6"/>
<evidence type="ECO:0000256" key="1">
    <source>
        <dbReference type="SAM" id="SignalP"/>
    </source>
</evidence>
<dbReference type="Proteomes" id="UP000468943">
    <property type="component" value="Unassembled WGS sequence"/>
</dbReference>
<dbReference type="EMBL" id="WTYS01000001">
    <property type="protein sequence ID" value="MXO55422.1"/>
    <property type="molecule type" value="Genomic_DNA"/>
</dbReference>
<accession>A0A6I4SKV6</accession>
<dbReference type="RefSeq" id="WP_160596746.1">
    <property type="nucleotide sequence ID" value="NZ_WTYS01000001.1"/>
</dbReference>
<proteinExistence type="predicted"/>
<name>A0A6I4SKV6_9SPHN</name>
<feature type="signal peptide" evidence="1">
    <location>
        <begin position="1"/>
        <end position="33"/>
    </location>
</feature>
<protein>
    <submittedName>
        <fullName evidence="2">Uncharacterized protein</fullName>
    </submittedName>
</protein>
<keyword evidence="3" id="KW-1185">Reference proteome</keyword>
<organism evidence="2 3">
    <name type="scientific">Pontixanthobacter gangjinensis</name>
    <dbReference type="NCBI Taxonomy" id="1028742"/>
    <lineage>
        <taxon>Bacteria</taxon>
        <taxon>Pseudomonadati</taxon>
        <taxon>Pseudomonadota</taxon>
        <taxon>Alphaproteobacteria</taxon>
        <taxon>Sphingomonadales</taxon>
        <taxon>Erythrobacteraceae</taxon>
        <taxon>Pontixanthobacter</taxon>
    </lineage>
</organism>
<evidence type="ECO:0000313" key="2">
    <source>
        <dbReference type="EMBL" id="MXO55422.1"/>
    </source>
</evidence>
<gene>
    <name evidence="2" type="ORF">GRI36_00870</name>
</gene>
<keyword evidence="1" id="KW-0732">Signal</keyword>
<feature type="chain" id="PRO_5026200734" evidence="1">
    <location>
        <begin position="34"/>
        <end position="53"/>
    </location>
</feature>